<reference evidence="1" key="1">
    <citation type="journal article" date="2023" name="Mol. Phylogenet. Evol.">
        <title>Genome-scale phylogeny and comparative genomics of the fungal order Sordariales.</title>
        <authorList>
            <person name="Hensen N."/>
            <person name="Bonometti L."/>
            <person name="Westerberg I."/>
            <person name="Brannstrom I.O."/>
            <person name="Guillou S."/>
            <person name="Cros-Aarteil S."/>
            <person name="Calhoun S."/>
            <person name="Haridas S."/>
            <person name="Kuo A."/>
            <person name="Mondo S."/>
            <person name="Pangilinan J."/>
            <person name="Riley R."/>
            <person name="LaButti K."/>
            <person name="Andreopoulos B."/>
            <person name="Lipzen A."/>
            <person name="Chen C."/>
            <person name="Yan M."/>
            <person name="Daum C."/>
            <person name="Ng V."/>
            <person name="Clum A."/>
            <person name="Steindorff A."/>
            <person name="Ohm R.A."/>
            <person name="Martin F."/>
            <person name="Silar P."/>
            <person name="Natvig D.O."/>
            <person name="Lalanne C."/>
            <person name="Gautier V."/>
            <person name="Ament-Velasquez S.L."/>
            <person name="Kruys A."/>
            <person name="Hutchinson M.I."/>
            <person name="Powell A.J."/>
            <person name="Barry K."/>
            <person name="Miller A.N."/>
            <person name="Grigoriev I.V."/>
            <person name="Debuchy R."/>
            <person name="Gladieux P."/>
            <person name="Hiltunen Thoren M."/>
            <person name="Johannesson H."/>
        </authorList>
    </citation>
    <scope>NUCLEOTIDE SEQUENCE</scope>
    <source>
        <strain evidence="1">CBS 118394</strain>
    </source>
</reference>
<proteinExistence type="predicted"/>
<name>A0AAE0MFH5_9PEZI</name>
<reference evidence="1" key="2">
    <citation type="submission" date="2023-06" db="EMBL/GenBank/DDBJ databases">
        <authorList>
            <consortium name="Lawrence Berkeley National Laboratory"/>
            <person name="Haridas S."/>
            <person name="Hensen N."/>
            <person name="Bonometti L."/>
            <person name="Westerberg I."/>
            <person name="Brannstrom I.O."/>
            <person name="Guillou S."/>
            <person name="Cros-Aarteil S."/>
            <person name="Calhoun S."/>
            <person name="Kuo A."/>
            <person name="Mondo S."/>
            <person name="Pangilinan J."/>
            <person name="Riley R."/>
            <person name="Labutti K."/>
            <person name="Andreopoulos B."/>
            <person name="Lipzen A."/>
            <person name="Chen C."/>
            <person name="Yanf M."/>
            <person name="Daum C."/>
            <person name="Ng V."/>
            <person name="Clum A."/>
            <person name="Steindorff A."/>
            <person name="Ohm R."/>
            <person name="Martin F."/>
            <person name="Silar P."/>
            <person name="Natvig D."/>
            <person name="Lalanne C."/>
            <person name="Gautier V."/>
            <person name="Ament-Velasquez S.L."/>
            <person name="Kruys A."/>
            <person name="Hutchinson M.I."/>
            <person name="Powell A.J."/>
            <person name="Barry K."/>
            <person name="Miller A.N."/>
            <person name="Grigoriev I.V."/>
            <person name="Debuchy R."/>
            <person name="Gladieux P."/>
            <person name="Thoren M.H."/>
            <person name="Johannesson H."/>
        </authorList>
    </citation>
    <scope>NUCLEOTIDE SEQUENCE</scope>
    <source>
        <strain evidence="1">CBS 118394</strain>
    </source>
</reference>
<sequence>MMLNSLPQTSASLILLTCPGVNTNIGHRAYMALIYCPNGYIYDTGSVMVTFPTVLSVSCNPAPPHPSSNVQLSRCNSHLVAVPGRLHWENIYGHSHGRSEGNPVKVRVCSARC</sequence>
<gene>
    <name evidence="1" type="ORF">B0H66DRAFT_543545</name>
</gene>
<dbReference type="AlphaFoldDB" id="A0AAE0MFH5"/>
<keyword evidence="2" id="KW-1185">Reference proteome</keyword>
<evidence type="ECO:0000313" key="2">
    <source>
        <dbReference type="Proteomes" id="UP001283341"/>
    </source>
</evidence>
<protein>
    <submittedName>
        <fullName evidence="1">Uncharacterized protein</fullName>
    </submittedName>
</protein>
<dbReference type="EMBL" id="JAUEDM010000001">
    <property type="protein sequence ID" value="KAK3330335.1"/>
    <property type="molecule type" value="Genomic_DNA"/>
</dbReference>
<comment type="caution">
    <text evidence="1">The sequence shown here is derived from an EMBL/GenBank/DDBJ whole genome shotgun (WGS) entry which is preliminary data.</text>
</comment>
<accession>A0AAE0MFH5</accession>
<evidence type="ECO:0000313" key="1">
    <source>
        <dbReference type="EMBL" id="KAK3330335.1"/>
    </source>
</evidence>
<dbReference type="Proteomes" id="UP001283341">
    <property type="component" value="Unassembled WGS sequence"/>
</dbReference>
<organism evidence="1 2">
    <name type="scientific">Apodospora peruviana</name>
    <dbReference type="NCBI Taxonomy" id="516989"/>
    <lineage>
        <taxon>Eukaryota</taxon>
        <taxon>Fungi</taxon>
        <taxon>Dikarya</taxon>
        <taxon>Ascomycota</taxon>
        <taxon>Pezizomycotina</taxon>
        <taxon>Sordariomycetes</taxon>
        <taxon>Sordariomycetidae</taxon>
        <taxon>Sordariales</taxon>
        <taxon>Lasiosphaeriaceae</taxon>
        <taxon>Apodospora</taxon>
    </lineage>
</organism>